<feature type="region of interest" description="Disordered" evidence="1">
    <location>
        <begin position="214"/>
        <end position="328"/>
    </location>
</feature>
<comment type="caution">
    <text evidence="2">The sequence shown here is derived from an EMBL/GenBank/DDBJ whole genome shotgun (WGS) entry which is preliminary data.</text>
</comment>
<evidence type="ECO:0000313" key="2">
    <source>
        <dbReference type="EMBL" id="CAD6194623.1"/>
    </source>
</evidence>
<feature type="region of interest" description="Disordered" evidence="1">
    <location>
        <begin position="53"/>
        <end position="195"/>
    </location>
</feature>
<feature type="compositionally biased region" description="Basic and acidic residues" evidence="1">
    <location>
        <begin position="237"/>
        <end position="247"/>
    </location>
</feature>
<evidence type="ECO:0000256" key="1">
    <source>
        <dbReference type="SAM" id="MobiDB-lite"/>
    </source>
</evidence>
<dbReference type="OrthoDB" id="5842445at2759"/>
<feature type="compositionally biased region" description="Basic and acidic residues" evidence="1">
    <location>
        <begin position="214"/>
        <end position="226"/>
    </location>
</feature>
<sequence length="328" mass="37782">MHRIMKGYRGGGNKSRLTCVVSTSASRMHDVEVDTRPYRREWRTPGEVRAPIGLREHSLHSDKPKYSRPIMRNTRDLGSSLASSSPMTSSEEGQPTDHWGANSSLSSSRGTEPPKRNTMSPPMYTSTPHQESPKLKSVGKTIEVKVERSEKVERTTEKTERNPQNQTYAQPILRFGQKNQPGYGSRSSVATSQMRCDQSEIDFSWVSEEEDKLRHEQRHQGERRLPECYFGMDPPSMEEKNEKENEKRRRLSVLEKTAALEQEVRRREANFLTRSTTQLGEPQPDYSPMHARESNPRDSGPSERRIYRIQRQSEGGRDEKRQRSSMAF</sequence>
<feature type="compositionally biased region" description="Basic and acidic residues" evidence="1">
    <location>
        <begin position="54"/>
        <end position="65"/>
    </location>
</feature>
<organism evidence="2 3">
    <name type="scientific">Caenorhabditis auriculariae</name>
    <dbReference type="NCBI Taxonomy" id="2777116"/>
    <lineage>
        <taxon>Eukaryota</taxon>
        <taxon>Metazoa</taxon>
        <taxon>Ecdysozoa</taxon>
        <taxon>Nematoda</taxon>
        <taxon>Chromadorea</taxon>
        <taxon>Rhabditida</taxon>
        <taxon>Rhabditina</taxon>
        <taxon>Rhabditomorpha</taxon>
        <taxon>Rhabditoidea</taxon>
        <taxon>Rhabditidae</taxon>
        <taxon>Peloderinae</taxon>
        <taxon>Caenorhabditis</taxon>
    </lineage>
</organism>
<dbReference type="Proteomes" id="UP000835052">
    <property type="component" value="Unassembled WGS sequence"/>
</dbReference>
<gene>
    <name evidence="2" type="ORF">CAUJ_LOCUS10542</name>
</gene>
<feature type="compositionally biased region" description="Basic and acidic residues" evidence="1">
    <location>
        <begin position="142"/>
        <end position="161"/>
    </location>
</feature>
<dbReference type="EMBL" id="CAJGYM010000046">
    <property type="protein sequence ID" value="CAD6194623.1"/>
    <property type="molecule type" value="Genomic_DNA"/>
</dbReference>
<feature type="compositionally biased region" description="Basic and acidic residues" evidence="1">
    <location>
        <begin position="290"/>
        <end position="306"/>
    </location>
</feature>
<feature type="compositionally biased region" description="Polar residues" evidence="1">
    <location>
        <begin position="177"/>
        <end position="195"/>
    </location>
</feature>
<feature type="compositionally biased region" description="Polar residues" evidence="1">
    <location>
        <begin position="101"/>
        <end position="110"/>
    </location>
</feature>
<protein>
    <submittedName>
        <fullName evidence="2">Uncharacterized protein</fullName>
    </submittedName>
</protein>
<evidence type="ECO:0000313" key="3">
    <source>
        <dbReference type="Proteomes" id="UP000835052"/>
    </source>
</evidence>
<name>A0A8S1HDS3_9PELO</name>
<feature type="compositionally biased region" description="Polar residues" evidence="1">
    <location>
        <begin position="117"/>
        <end position="130"/>
    </location>
</feature>
<reference evidence="2" key="1">
    <citation type="submission" date="2020-10" db="EMBL/GenBank/DDBJ databases">
        <authorList>
            <person name="Kikuchi T."/>
        </authorList>
    </citation>
    <scope>NUCLEOTIDE SEQUENCE</scope>
    <source>
        <strain evidence="2">NKZ352</strain>
    </source>
</reference>
<proteinExistence type="predicted"/>
<keyword evidence="3" id="KW-1185">Reference proteome</keyword>
<accession>A0A8S1HDS3</accession>
<dbReference type="AlphaFoldDB" id="A0A8S1HDS3"/>
<feature type="compositionally biased region" description="Low complexity" evidence="1">
    <location>
        <begin position="79"/>
        <end position="90"/>
    </location>
</feature>